<dbReference type="Proteomes" id="UP000198548">
    <property type="component" value="Unassembled WGS sequence"/>
</dbReference>
<sequence length="220" mass="23385">MDKVIGIDEAIKDIRDGDTLMIGGFMANGAPEKLVDALIEKGVKDITLISTDTGLVTTGSGKLIAKKLVKKLYASHIGTNKETGRQMNEDETDVELVPQGTLVERIRAGGYGLGGILTKTGLGTLVEDGKQRVTVDGEDYLLEKPLKADFALIHAAKADRNGNLVYKGSTNNFNHVMTAAAEVTIVEADEVVENGDLDPNFVHTPGVFVNHVVDGGLING</sequence>
<dbReference type="EMBL" id="BJUX01000004">
    <property type="protein sequence ID" value="GEK88532.1"/>
    <property type="molecule type" value="Genomic_DNA"/>
</dbReference>
<keyword evidence="6" id="KW-1185">Reference proteome</keyword>
<dbReference type="GO" id="GO:0008410">
    <property type="term" value="F:CoA-transferase activity"/>
    <property type="evidence" value="ECO:0007669"/>
    <property type="project" value="InterPro"/>
</dbReference>
<dbReference type="Gene3D" id="3.40.1080.10">
    <property type="entry name" value="Glutaconate Coenzyme A-transferase"/>
    <property type="match status" value="1"/>
</dbReference>
<dbReference type="EMBL" id="FOBL01000019">
    <property type="protein sequence ID" value="SEL98757.1"/>
    <property type="molecule type" value="Genomic_DNA"/>
</dbReference>
<gene>
    <name evidence="3" type="primary">scoA</name>
    <name evidence="3" type="ORF">APU01nite_05710</name>
    <name evidence="4" type="ORF">SAMN04488100_1195</name>
</gene>
<dbReference type="InterPro" id="IPR004163">
    <property type="entry name" value="CoA_transf_BS"/>
</dbReference>
<dbReference type="OrthoDB" id="9777193at2"/>
<dbReference type="InterPro" id="IPR004165">
    <property type="entry name" value="CoA_trans_fam_I"/>
</dbReference>
<dbReference type="SMART" id="SM00882">
    <property type="entry name" value="CoA_trans"/>
    <property type="match status" value="1"/>
</dbReference>
<comment type="similarity">
    <text evidence="1">Belongs to the 3-oxoacid CoA-transferase subunit A family.</text>
</comment>
<accession>A0A1H7UQT9</accession>
<dbReference type="Pfam" id="PF01144">
    <property type="entry name" value="CoA_trans"/>
    <property type="match status" value="1"/>
</dbReference>
<reference evidence="3 6" key="2">
    <citation type="submission" date="2019-07" db="EMBL/GenBank/DDBJ databases">
        <title>Whole genome shotgun sequence of Alkalibacterium putridalgicola NBRC 103243.</title>
        <authorList>
            <person name="Hosoyama A."/>
            <person name="Uohara A."/>
            <person name="Ohji S."/>
            <person name="Ichikawa N."/>
        </authorList>
    </citation>
    <scope>NUCLEOTIDE SEQUENCE [LARGE SCALE GENOMIC DNA]</scope>
    <source>
        <strain evidence="3 6">NBRC 103243</strain>
    </source>
</reference>
<dbReference type="PROSITE" id="PS01273">
    <property type="entry name" value="COA_TRANSF_1"/>
    <property type="match status" value="1"/>
</dbReference>
<dbReference type="NCBIfam" id="TIGR02429">
    <property type="entry name" value="pcaI_scoA_fam"/>
    <property type="match status" value="1"/>
</dbReference>
<dbReference type="InterPro" id="IPR012792">
    <property type="entry name" value="3-oxoacid_CoA-transf_A"/>
</dbReference>
<name>A0A1H7UQT9_9LACT</name>
<proteinExistence type="inferred from homology"/>
<evidence type="ECO:0000313" key="4">
    <source>
        <dbReference type="EMBL" id="SEL98757.1"/>
    </source>
</evidence>
<dbReference type="InterPro" id="IPR037171">
    <property type="entry name" value="NagB/RpiA_transferase-like"/>
</dbReference>
<dbReference type="SUPFAM" id="SSF100950">
    <property type="entry name" value="NagB/RpiA/CoA transferase-like"/>
    <property type="match status" value="1"/>
</dbReference>
<dbReference type="STRING" id="426703.SAMN04488100_1195"/>
<evidence type="ECO:0000256" key="1">
    <source>
        <dbReference type="ARBA" id="ARBA00005612"/>
    </source>
</evidence>
<dbReference type="PANTHER" id="PTHR13707:SF60">
    <property type="entry name" value="ACETATE COA-TRANSFERASE SUBUNIT ALPHA"/>
    <property type="match status" value="1"/>
</dbReference>
<keyword evidence="2 4" id="KW-0808">Transferase</keyword>
<dbReference type="AlphaFoldDB" id="A0A1H7UQT9"/>
<dbReference type="PANTHER" id="PTHR13707">
    <property type="entry name" value="KETOACID-COENZYME A TRANSFERASE"/>
    <property type="match status" value="1"/>
</dbReference>
<evidence type="ECO:0000256" key="2">
    <source>
        <dbReference type="ARBA" id="ARBA00022679"/>
    </source>
</evidence>
<evidence type="ECO:0000313" key="3">
    <source>
        <dbReference type="EMBL" id="GEK88532.1"/>
    </source>
</evidence>
<evidence type="ECO:0000313" key="6">
    <source>
        <dbReference type="Proteomes" id="UP000321425"/>
    </source>
</evidence>
<dbReference type="Proteomes" id="UP000321425">
    <property type="component" value="Unassembled WGS sequence"/>
</dbReference>
<reference evidence="4 5" key="1">
    <citation type="submission" date="2016-10" db="EMBL/GenBank/DDBJ databases">
        <authorList>
            <person name="de Groot N.N."/>
        </authorList>
    </citation>
    <scope>NUCLEOTIDE SEQUENCE [LARGE SCALE GENOMIC DNA]</scope>
    <source>
        <strain evidence="4 5">DSM 19182</strain>
    </source>
</reference>
<organism evidence="4 5">
    <name type="scientific">Alkalibacterium putridalgicola</name>
    <dbReference type="NCBI Taxonomy" id="426703"/>
    <lineage>
        <taxon>Bacteria</taxon>
        <taxon>Bacillati</taxon>
        <taxon>Bacillota</taxon>
        <taxon>Bacilli</taxon>
        <taxon>Lactobacillales</taxon>
        <taxon>Carnobacteriaceae</taxon>
        <taxon>Alkalibacterium</taxon>
    </lineage>
</organism>
<dbReference type="RefSeq" id="WP_091488503.1">
    <property type="nucleotide sequence ID" value="NZ_BJUX01000004.1"/>
</dbReference>
<protein>
    <submittedName>
        <fullName evidence="4">Acetate CoA/acetoacetate CoA-transferase alpha subunit</fullName>
    </submittedName>
    <submittedName>
        <fullName evidence="3">Acetyl-CoA--acetoacetyl-CoA transferase subunit alpha</fullName>
    </submittedName>
</protein>
<evidence type="ECO:0000313" key="5">
    <source>
        <dbReference type="Proteomes" id="UP000198548"/>
    </source>
</evidence>